<comment type="caution">
    <text evidence="2">The sequence shown here is derived from an EMBL/GenBank/DDBJ whole genome shotgun (WGS) entry which is preliminary data.</text>
</comment>
<dbReference type="AlphaFoldDB" id="A0A2J7Q7L8"/>
<name>A0A2J7Q7L8_9NEOP</name>
<organism evidence="2 3">
    <name type="scientific">Cryptotermes secundus</name>
    <dbReference type="NCBI Taxonomy" id="105785"/>
    <lineage>
        <taxon>Eukaryota</taxon>
        <taxon>Metazoa</taxon>
        <taxon>Ecdysozoa</taxon>
        <taxon>Arthropoda</taxon>
        <taxon>Hexapoda</taxon>
        <taxon>Insecta</taxon>
        <taxon>Pterygota</taxon>
        <taxon>Neoptera</taxon>
        <taxon>Polyneoptera</taxon>
        <taxon>Dictyoptera</taxon>
        <taxon>Blattodea</taxon>
        <taxon>Blattoidea</taxon>
        <taxon>Termitoidae</taxon>
        <taxon>Kalotermitidae</taxon>
        <taxon>Cryptotermitinae</taxon>
        <taxon>Cryptotermes</taxon>
    </lineage>
</organism>
<evidence type="ECO:0000256" key="1">
    <source>
        <dbReference type="SAM" id="MobiDB-lite"/>
    </source>
</evidence>
<dbReference type="SUPFAM" id="SSF56219">
    <property type="entry name" value="DNase I-like"/>
    <property type="match status" value="1"/>
</dbReference>
<keyword evidence="3" id="KW-1185">Reference proteome</keyword>
<evidence type="ECO:0000313" key="2">
    <source>
        <dbReference type="EMBL" id="PNF24570.1"/>
    </source>
</evidence>
<feature type="compositionally biased region" description="Basic and acidic residues" evidence="1">
    <location>
        <begin position="67"/>
        <end position="76"/>
    </location>
</feature>
<protein>
    <recommendedName>
        <fullName evidence="4">Endonuclease/exonuclease/phosphatase domain-containing protein</fullName>
    </recommendedName>
</protein>
<dbReference type="InterPro" id="IPR036691">
    <property type="entry name" value="Endo/exonu/phosph_ase_sf"/>
</dbReference>
<evidence type="ECO:0000313" key="3">
    <source>
        <dbReference type="Proteomes" id="UP000235965"/>
    </source>
</evidence>
<accession>A0A2J7Q7L8</accession>
<dbReference type="Gene3D" id="3.60.10.10">
    <property type="entry name" value="Endonuclease/exonuclease/phosphatase"/>
    <property type="match status" value="1"/>
</dbReference>
<feature type="region of interest" description="Disordered" evidence="1">
    <location>
        <begin position="22"/>
        <end position="92"/>
    </location>
</feature>
<gene>
    <name evidence="2" type="ORF">B7P43_G05399</name>
</gene>
<dbReference type="Proteomes" id="UP000235965">
    <property type="component" value="Unassembled WGS sequence"/>
</dbReference>
<reference evidence="2 3" key="1">
    <citation type="submission" date="2017-12" db="EMBL/GenBank/DDBJ databases">
        <title>Hemimetabolous genomes reveal molecular basis of termite eusociality.</title>
        <authorList>
            <person name="Harrison M.C."/>
            <person name="Jongepier E."/>
            <person name="Robertson H.M."/>
            <person name="Arning N."/>
            <person name="Bitard-Feildel T."/>
            <person name="Chao H."/>
            <person name="Childers C.P."/>
            <person name="Dinh H."/>
            <person name="Doddapaneni H."/>
            <person name="Dugan S."/>
            <person name="Gowin J."/>
            <person name="Greiner C."/>
            <person name="Han Y."/>
            <person name="Hu H."/>
            <person name="Hughes D.S.T."/>
            <person name="Huylmans A.-K."/>
            <person name="Kemena C."/>
            <person name="Kremer L.P.M."/>
            <person name="Lee S.L."/>
            <person name="Lopez-Ezquerra A."/>
            <person name="Mallet L."/>
            <person name="Monroy-Kuhn J.M."/>
            <person name="Moser A."/>
            <person name="Murali S.C."/>
            <person name="Muzny D.M."/>
            <person name="Otani S."/>
            <person name="Piulachs M.-D."/>
            <person name="Poelchau M."/>
            <person name="Qu J."/>
            <person name="Schaub F."/>
            <person name="Wada-Katsumata A."/>
            <person name="Worley K.C."/>
            <person name="Xie Q."/>
            <person name="Ylla G."/>
            <person name="Poulsen M."/>
            <person name="Gibbs R.A."/>
            <person name="Schal C."/>
            <person name="Richards S."/>
            <person name="Belles X."/>
            <person name="Korb J."/>
            <person name="Bornberg-Bauer E."/>
        </authorList>
    </citation>
    <scope>NUCLEOTIDE SEQUENCE [LARGE SCALE GENOMIC DNA]</scope>
    <source>
        <tissue evidence="2">Whole body</tissue>
    </source>
</reference>
<dbReference type="InParanoid" id="A0A2J7Q7L8"/>
<dbReference type="EMBL" id="NEVH01017442">
    <property type="protein sequence ID" value="PNF24570.1"/>
    <property type="molecule type" value="Genomic_DNA"/>
</dbReference>
<evidence type="ECO:0008006" key="4">
    <source>
        <dbReference type="Google" id="ProtNLM"/>
    </source>
</evidence>
<sequence length="292" mass="33290">MSLRAAVVRRWGHIIGNILTKNNVARRTSRGRRPQEKPEGSNGPKKRVQKTAAASWERGNSQPNPQEEPRTRDRESNSWTSYQPEDKNELDLMEGLTPSKTKKETAHMGGTGMANKTIFLYYGTTTPPIGSLGGGVFLEENVMQELRQEKVRRSEGISRLQDWNMELYYSGGERAERGVAIVVHKSVVRNVVKKIVCNDRIIALKLKAEPVDILIMQVYMPASEYEDDEVEKVYDTIEEILQEDGRGDTNSIILGDWNSSVGEESSEYCWITWTRKTESRVKYLLTFVKEMD</sequence>
<proteinExistence type="predicted"/>